<keyword evidence="4" id="KW-0235">DNA replication</keyword>
<keyword evidence="3" id="KW-0548">Nucleotidyltransferase</keyword>
<dbReference type="InterPro" id="IPR004013">
    <property type="entry name" value="PHP_dom"/>
</dbReference>
<gene>
    <name evidence="8" type="ORF">NW74_04265</name>
</gene>
<reference evidence="8 9" key="1">
    <citation type="submission" date="2014-10" db="EMBL/GenBank/DDBJ databases">
        <title>Complete genome sequence of Parvimonas micra KCOM 1535 (= ChDC B708).</title>
        <authorList>
            <person name="Kook J.-K."/>
            <person name="Park S.-N."/>
            <person name="Lim Y.K."/>
            <person name="Roh H."/>
        </authorList>
    </citation>
    <scope>NUCLEOTIDE SEQUENCE [LARGE SCALE GENOMIC DNA]</scope>
    <source>
        <strain evidence="9">KCOM 1535 / ChDC B708</strain>
    </source>
</reference>
<keyword evidence="2" id="KW-0808">Transferase</keyword>
<evidence type="ECO:0000256" key="3">
    <source>
        <dbReference type="ARBA" id="ARBA00022695"/>
    </source>
</evidence>
<dbReference type="PANTHER" id="PTHR32294">
    <property type="entry name" value="DNA POLYMERASE III SUBUNIT ALPHA"/>
    <property type="match status" value="1"/>
</dbReference>
<dbReference type="Proteomes" id="UP000031386">
    <property type="component" value="Chromosome"/>
</dbReference>
<dbReference type="Pfam" id="PF14579">
    <property type="entry name" value="HHH_6"/>
    <property type="match status" value="1"/>
</dbReference>
<proteinExistence type="predicted"/>
<accession>A0A0B4S1I2</accession>
<dbReference type="InterPro" id="IPR016195">
    <property type="entry name" value="Pol/histidinol_Pase-like"/>
</dbReference>
<dbReference type="GO" id="GO:0003887">
    <property type="term" value="F:DNA-directed DNA polymerase activity"/>
    <property type="evidence" value="ECO:0007669"/>
    <property type="project" value="UniProtKB-KW"/>
</dbReference>
<organism evidence="8 9">
    <name type="scientific">Parvimonas micra</name>
    <dbReference type="NCBI Taxonomy" id="33033"/>
    <lineage>
        <taxon>Bacteria</taxon>
        <taxon>Bacillati</taxon>
        <taxon>Bacillota</taxon>
        <taxon>Tissierellia</taxon>
        <taxon>Tissierellales</taxon>
        <taxon>Peptoniphilaceae</taxon>
        <taxon>Parvimonas</taxon>
    </lineage>
</organism>
<dbReference type="InterPro" id="IPR041931">
    <property type="entry name" value="DNA_pol3_alpha_thumb_dom"/>
</dbReference>
<feature type="domain" description="Polymerase/histidinol phosphatase N-terminal" evidence="7">
    <location>
        <begin position="6"/>
        <end position="73"/>
    </location>
</feature>
<dbReference type="PANTHER" id="PTHR32294:SF0">
    <property type="entry name" value="DNA POLYMERASE III SUBUNIT ALPHA"/>
    <property type="match status" value="1"/>
</dbReference>
<keyword evidence="5" id="KW-0239">DNA-directed DNA polymerase</keyword>
<dbReference type="InterPro" id="IPR029460">
    <property type="entry name" value="DNAPol_HHH"/>
</dbReference>
<dbReference type="Pfam" id="PF17657">
    <property type="entry name" value="DNA_pol3_finger"/>
    <property type="match status" value="1"/>
</dbReference>
<dbReference type="AlphaFoldDB" id="A0A0B4S1I2"/>
<evidence type="ECO:0000256" key="4">
    <source>
        <dbReference type="ARBA" id="ARBA00022705"/>
    </source>
</evidence>
<evidence type="ECO:0000313" key="9">
    <source>
        <dbReference type="Proteomes" id="UP000031386"/>
    </source>
</evidence>
<dbReference type="SUPFAM" id="SSF160975">
    <property type="entry name" value="AF1531-like"/>
    <property type="match status" value="1"/>
</dbReference>
<dbReference type="KEGG" id="pmic:NW74_04265"/>
<dbReference type="Pfam" id="PF07733">
    <property type="entry name" value="DNA_pol3_alpha"/>
    <property type="match status" value="1"/>
</dbReference>
<dbReference type="SUPFAM" id="SSF89550">
    <property type="entry name" value="PHP domain-like"/>
    <property type="match status" value="1"/>
</dbReference>
<dbReference type="GO" id="GO:0008408">
    <property type="term" value="F:3'-5' exonuclease activity"/>
    <property type="evidence" value="ECO:0007669"/>
    <property type="project" value="InterPro"/>
</dbReference>
<dbReference type="Gene3D" id="3.20.20.140">
    <property type="entry name" value="Metal-dependent hydrolases"/>
    <property type="match status" value="1"/>
</dbReference>
<evidence type="ECO:0000256" key="2">
    <source>
        <dbReference type="ARBA" id="ARBA00022679"/>
    </source>
</evidence>
<dbReference type="InterPro" id="IPR004805">
    <property type="entry name" value="DnaE2/DnaE/PolC"/>
</dbReference>
<dbReference type="EC" id="2.7.7.7" evidence="1"/>
<comment type="catalytic activity">
    <reaction evidence="6">
        <text>DNA(n) + a 2'-deoxyribonucleoside 5'-triphosphate = DNA(n+1) + diphosphate</text>
        <dbReference type="Rhea" id="RHEA:22508"/>
        <dbReference type="Rhea" id="RHEA-COMP:17339"/>
        <dbReference type="Rhea" id="RHEA-COMP:17340"/>
        <dbReference type="ChEBI" id="CHEBI:33019"/>
        <dbReference type="ChEBI" id="CHEBI:61560"/>
        <dbReference type="ChEBI" id="CHEBI:173112"/>
        <dbReference type="EC" id="2.7.7.7"/>
    </reaction>
</comment>
<dbReference type="STRING" id="33033.NW74_04265"/>
<evidence type="ECO:0000256" key="5">
    <source>
        <dbReference type="ARBA" id="ARBA00022932"/>
    </source>
</evidence>
<evidence type="ECO:0000313" key="8">
    <source>
        <dbReference type="EMBL" id="AIZ36600.1"/>
    </source>
</evidence>
<dbReference type="OrthoDB" id="9803237at2"/>
<dbReference type="NCBIfam" id="NF004226">
    <property type="entry name" value="PRK05673.1"/>
    <property type="match status" value="1"/>
</dbReference>
<dbReference type="InterPro" id="IPR003141">
    <property type="entry name" value="Pol/His_phosphatase_N"/>
</dbReference>
<dbReference type="InterPro" id="IPR011708">
    <property type="entry name" value="DNA_pol3_alpha_NTPase_dom"/>
</dbReference>
<dbReference type="SMART" id="SM00481">
    <property type="entry name" value="POLIIIAc"/>
    <property type="match status" value="1"/>
</dbReference>
<dbReference type="Gene3D" id="1.10.150.870">
    <property type="match status" value="1"/>
</dbReference>
<dbReference type="NCBIfam" id="TIGR00594">
    <property type="entry name" value="polc"/>
    <property type="match status" value="1"/>
</dbReference>
<dbReference type="GO" id="GO:0006260">
    <property type="term" value="P:DNA replication"/>
    <property type="evidence" value="ECO:0007669"/>
    <property type="project" value="UniProtKB-KW"/>
</dbReference>
<dbReference type="InterPro" id="IPR040982">
    <property type="entry name" value="DNA_pol3_finger"/>
</dbReference>
<dbReference type="Gene3D" id="1.10.10.1600">
    <property type="entry name" value="Bacterial DNA polymerase III alpha subunit, thumb domain"/>
    <property type="match status" value="1"/>
</dbReference>
<sequence>MANDFVHLNVHTEYSLLNNYNPMEKLIEKAKELNFKAMAITDYNNMYGVIDFYKRCKKNSIKPIIGCELTLSYSNDEFYNIILLAKNNLGYKNLCKLVSNLYVVENRNREFITFDELEKYSKNLILIVGSKRSFIRKCLYSEDILSAKNEILNFKSLFNREDLFLELNFHFEENDELMMNRYLEFANEVNIETVVTNDVHYLENTDFNLFKIARCISKGVLLSELKEDNFTQAEYFLKSEEEMLKIFSTLEDSMYNTKMIAQRCNVEFDFSTYHLPEYKVPDGVSTKEDYLHSLIIEGMKKRYENLTDEIKKRLNYEFSVINKMGFTDYFLIVWDFVNFAKKNKIPVGPGRGSGANSIVAYCLEITDIDPIEYDLIFERFLNPERVSMPDFDIDFCNERREEVIDYVIKKYGKNHVSQIITFGTMKPRAAVRDIGRVLGYKLSTVDKVAKLIPNNLDVTFKNALRDSLELKKLYDEDINIKKLINISEKFEKFHRHISIHAAGIVITKEELTEYIPLSKSGENIVTQFNMIELEELGLLKMDFLGLRTLTVIDDTIKLVKKNYNRDIDIEKIPLNDKNVLNLFKTADTIGIFQFESTGMRLFLKDLKADNFDELVAANSLFRPGPMNQIPNYIKNKKNPSGIRYLDKRLEKYLKSTYGIIVYQEQVMQIARELAGYTWGQADNLRKAIGKKHMDIMEYNRKIFIYGLDNLDGSIKIKGCIRNGVDEKLAQNIFDLIVEFGNYAFNKSHSACYSLNAYRTAYLKYYYPLEYMVCLLNSVINYERQFFLYFQEIKRMGIKILLPSVNFSFYKISTENKCMRVGFSQIKGFNKLLAKDIIEARKAGKFKNFKEFLERLKDSKNMSLISIENLIKSGAFDEIEKNRIEILNSCETLFTQIVSKSKNELSGQLSLISSDFMQEKFVESKNFSKDDTLEFEKDVLGFYISAHPLDSYKEYIKSKNSMKLIDLKVLDKGIYKVIVYVNSVKTRKSKKNKTLKIINVEDFSSSIELLNVKDLDINKGKIYEISVKVTVNSFGNTNFTIIDADEIYDIYIKKLYIKLDSLDYDTKKKLGEFSEKYNGENQVILYISSNHKTLKLENKFDLRNENLLVELEDNFGKDCFYIS</sequence>
<protein>
    <recommendedName>
        <fullName evidence="1">DNA-directed DNA polymerase</fullName>
        <ecNumber evidence="1">2.7.7.7</ecNumber>
    </recommendedName>
</protein>
<keyword evidence="9" id="KW-1185">Reference proteome</keyword>
<dbReference type="EMBL" id="CP009761">
    <property type="protein sequence ID" value="AIZ36600.1"/>
    <property type="molecule type" value="Genomic_DNA"/>
</dbReference>
<evidence type="ECO:0000256" key="1">
    <source>
        <dbReference type="ARBA" id="ARBA00012417"/>
    </source>
</evidence>
<dbReference type="RefSeq" id="WP_041954007.1">
    <property type="nucleotide sequence ID" value="NZ_CP009761.1"/>
</dbReference>
<evidence type="ECO:0000259" key="7">
    <source>
        <dbReference type="SMART" id="SM00481"/>
    </source>
</evidence>
<name>A0A0B4S1I2_9FIRM</name>
<evidence type="ECO:0000256" key="6">
    <source>
        <dbReference type="ARBA" id="ARBA00049244"/>
    </source>
</evidence>
<dbReference type="Pfam" id="PF02811">
    <property type="entry name" value="PHP"/>
    <property type="match status" value="1"/>
</dbReference>